<keyword evidence="1" id="KW-0812">Transmembrane</keyword>
<name>A0A6C0F2K5_9ZZZZ</name>
<keyword evidence="1" id="KW-1133">Transmembrane helix</keyword>
<keyword evidence="1" id="KW-0472">Membrane</keyword>
<proteinExistence type="predicted"/>
<feature type="transmembrane region" description="Helical" evidence="1">
    <location>
        <begin position="47"/>
        <end position="72"/>
    </location>
</feature>
<evidence type="ECO:0000313" key="2">
    <source>
        <dbReference type="EMBL" id="QHT34873.1"/>
    </source>
</evidence>
<protein>
    <submittedName>
        <fullName evidence="2">Uncharacterized protein</fullName>
    </submittedName>
</protein>
<dbReference type="AlphaFoldDB" id="A0A6C0F2K5"/>
<accession>A0A6C0F2K5</accession>
<reference evidence="2" key="1">
    <citation type="journal article" date="2020" name="Nature">
        <title>Giant virus diversity and host interactions through global metagenomics.</title>
        <authorList>
            <person name="Schulz F."/>
            <person name="Roux S."/>
            <person name="Paez-Espino D."/>
            <person name="Jungbluth S."/>
            <person name="Walsh D.A."/>
            <person name="Denef V.J."/>
            <person name="McMahon K.D."/>
            <person name="Konstantinidis K.T."/>
            <person name="Eloe-Fadrosh E.A."/>
            <person name="Kyrpides N.C."/>
            <person name="Woyke T."/>
        </authorList>
    </citation>
    <scope>NUCLEOTIDE SEQUENCE</scope>
    <source>
        <strain evidence="2">GVMAG-M-3300009164-40</strain>
    </source>
</reference>
<dbReference type="EMBL" id="MN739010">
    <property type="protein sequence ID" value="QHT34873.1"/>
    <property type="molecule type" value="Genomic_DNA"/>
</dbReference>
<sequence>MEWHEVLGGTLNIGILAIFYTVFGALISYLLFHLFDDFGKEWKEQGILYQAADVVTELTFVGAIAFWSMSLIKDAAPMFAVNKVLDREVDTYISGLFFAFAMFLFLGDLTEKIKYIYEKFLKTNFVRIFPEDWSLTKMIFGSRKMENKNSTD</sequence>
<organism evidence="2">
    <name type="scientific">viral metagenome</name>
    <dbReference type="NCBI Taxonomy" id="1070528"/>
    <lineage>
        <taxon>unclassified sequences</taxon>
        <taxon>metagenomes</taxon>
        <taxon>organismal metagenomes</taxon>
    </lineage>
</organism>
<feature type="transmembrane region" description="Helical" evidence="1">
    <location>
        <begin position="92"/>
        <end position="110"/>
    </location>
</feature>
<feature type="transmembrane region" description="Helical" evidence="1">
    <location>
        <begin position="12"/>
        <end position="35"/>
    </location>
</feature>
<evidence type="ECO:0000256" key="1">
    <source>
        <dbReference type="SAM" id="Phobius"/>
    </source>
</evidence>